<organism evidence="1 2">
    <name type="scientific">Paracidovorax valerianellae</name>
    <dbReference type="NCBI Taxonomy" id="187868"/>
    <lineage>
        <taxon>Bacteria</taxon>
        <taxon>Pseudomonadati</taxon>
        <taxon>Pseudomonadota</taxon>
        <taxon>Betaproteobacteria</taxon>
        <taxon>Burkholderiales</taxon>
        <taxon>Comamonadaceae</taxon>
        <taxon>Paracidovorax</taxon>
    </lineage>
</organism>
<dbReference type="AlphaFoldDB" id="A0A1G6JTK1"/>
<accession>A0A1G6JTK1</accession>
<evidence type="ECO:0000313" key="2">
    <source>
        <dbReference type="Proteomes" id="UP000198781"/>
    </source>
</evidence>
<name>A0A1G6JTK1_9BURK</name>
<proteinExistence type="predicted"/>
<dbReference type="EMBL" id="FMZC01000001">
    <property type="protein sequence ID" value="SDC21961.1"/>
    <property type="molecule type" value="Genomic_DNA"/>
</dbReference>
<dbReference type="STRING" id="187868.SAMN05192589_101477"/>
<protein>
    <submittedName>
        <fullName evidence="1">Uncharacterized protein</fullName>
    </submittedName>
</protein>
<evidence type="ECO:0000313" key="1">
    <source>
        <dbReference type="EMBL" id="SDC21961.1"/>
    </source>
</evidence>
<dbReference type="Proteomes" id="UP000198781">
    <property type="component" value="Unassembled WGS sequence"/>
</dbReference>
<sequence length="186" mass="20955">MKNRTSESSLHKALKVALLIFLVLLALMVFSNRDRMDVYGRHFRESSPAVTLRLAELSSTMDEAALKRHFADVPLRCVAEASGPGGLGDRVCYATIGEADGHAALTLANFFREGHLVRTMVHVPWWVHGIWIDRFNAAYGTPRQAGKVSVWGGPVLRWNMSNGYVDFNRDRSFNPLEWNVVLWTAR</sequence>
<keyword evidence="2" id="KW-1185">Reference proteome</keyword>
<dbReference type="RefSeq" id="WP_271466164.1">
    <property type="nucleotide sequence ID" value="NZ_JAMBTK010000026.1"/>
</dbReference>
<reference evidence="1 2" key="1">
    <citation type="submission" date="2016-10" db="EMBL/GenBank/DDBJ databases">
        <authorList>
            <person name="de Groot N.N."/>
        </authorList>
    </citation>
    <scope>NUCLEOTIDE SEQUENCE [LARGE SCALE GENOMIC DNA]</scope>
    <source>
        <strain evidence="1 2">DSM 16619</strain>
    </source>
</reference>
<gene>
    <name evidence="1" type="ORF">SAMN05192589_101477</name>
</gene>